<evidence type="ECO:0000313" key="1">
    <source>
        <dbReference type="EMBL" id="KAH9733834.1"/>
    </source>
</evidence>
<proteinExistence type="predicted"/>
<keyword evidence="2" id="KW-1185">Reference proteome</keyword>
<name>A0ACB8JN09_CITSI</name>
<protein>
    <submittedName>
        <fullName evidence="1">L-cysteine desulfhydrase</fullName>
    </submittedName>
</protein>
<dbReference type="EMBL" id="CM039175">
    <property type="protein sequence ID" value="KAH9733834.1"/>
    <property type="molecule type" value="Genomic_DNA"/>
</dbReference>
<evidence type="ECO:0000313" key="2">
    <source>
        <dbReference type="Proteomes" id="UP000829398"/>
    </source>
</evidence>
<gene>
    <name evidence="1" type="ORF">KPL71_017157</name>
</gene>
<organism evidence="1 2">
    <name type="scientific">Citrus sinensis</name>
    <name type="common">Sweet orange</name>
    <name type="synonym">Citrus aurantium var. sinensis</name>
    <dbReference type="NCBI Taxonomy" id="2711"/>
    <lineage>
        <taxon>Eukaryota</taxon>
        <taxon>Viridiplantae</taxon>
        <taxon>Streptophyta</taxon>
        <taxon>Embryophyta</taxon>
        <taxon>Tracheophyta</taxon>
        <taxon>Spermatophyta</taxon>
        <taxon>Magnoliopsida</taxon>
        <taxon>eudicotyledons</taxon>
        <taxon>Gunneridae</taxon>
        <taxon>Pentapetalae</taxon>
        <taxon>rosids</taxon>
        <taxon>malvids</taxon>
        <taxon>Sapindales</taxon>
        <taxon>Rutaceae</taxon>
        <taxon>Aurantioideae</taxon>
        <taxon>Citrus</taxon>
    </lineage>
</organism>
<reference evidence="2" key="1">
    <citation type="journal article" date="2023" name="Hortic. Res.">
        <title>A chromosome-level phased genome enabling allele-level studies in sweet orange: a case study on citrus Huanglongbing tolerance.</title>
        <authorList>
            <person name="Wu B."/>
            <person name="Yu Q."/>
            <person name="Deng Z."/>
            <person name="Duan Y."/>
            <person name="Luo F."/>
            <person name="Gmitter F. Jr."/>
        </authorList>
    </citation>
    <scope>NUCLEOTIDE SEQUENCE [LARGE SCALE GENOMIC DNA]</scope>
    <source>
        <strain evidence="2">cv. Valencia</strain>
    </source>
</reference>
<accession>A0ACB8JN09</accession>
<comment type="caution">
    <text evidence="1">The sequence shown here is derived from an EMBL/GenBank/DDBJ whole genome shotgun (WGS) entry which is preliminary data.</text>
</comment>
<sequence length="310" mass="34302">MDTNGADTKISNPCLPEKPELSPTLISDTELLSEFSHHVQNKARINNGSFGCRPNSVLSAQQKWQLEFLKQSDDFYFNGLKDGILKSRLVIKDLVNADHVDEISIVDNATTATAIVLQSVAWEFLQGKFNKGDAAVTLQYATGAVKKSLEAYIMRADGNVIEVQKVRLAMIDHVTSIPSVLIPVKELIKVCREDGVDKVFVDGAHGIGCVDVDMKEMAADFYTSTLNKWFFCPPVAAILYFRKSSEVNDLHHPVVSHEYGNGFPIESAWIGTRDYSAQLVVPQALEFVNRFEGGIEGIKKRNHKAVGEMG</sequence>
<dbReference type="Proteomes" id="UP000829398">
    <property type="component" value="Chromosome 6"/>
</dbReference>